<feature type="domain" description="Methyl-accepting transducer" evidence="11">
    <location>
        <begin position="384"/>
        <end position="634"/>
    </location>
</feature>
<reference evidence="14" key="1">
    <citation type="submission" date="2016-11" db="EMBL/GenBank/DDBJ databases">
        <authorList>
            <person name="Varghese N."/>
            <person name="Submissions S."/>
        </authorList>
    </citation>
    <scope>NUCLEOTIDE SEQUENCE [LARGE SCALE GENOMIC DNA]</scope>
    <source>
        <strain evidence="14">DSM 10124</strain>
    </source>
</reference>
<dbReference type="Gene3D" id="1.10.287.950">
    <property type="entry name" value="Methyl-accepting chemotaxis protein"/>
    <property type="match status" value="1"/>
</dbReference>
<evidence type="ECO:0000259" key="11">
    <source>
        <dbReference type="PROSITE" id="PS50111"/>
    </source>
</evidence>
<keyword evidence="2" id="KW-1003">Cell membrane</keyword>
<dbReference type="Pfam" id="PF00672">
    <property type="entry name" value="HAMP"/>
    <property type="match status" value="1"/>
</dbReference>
<dbReference type="AlphaFoldDB" id="A0A1M4XJH8"/>
<dbReference type="RefSeq" id="WP_073248704.1">
    <property type="nucleotide sequence ID" value="NZ_FQVG01000024.1"/>
</dbReference>
<keyword evidence="7 9" id="KW-0807">Transducer</keyword>
<dbReference type="CDD" id="cd06225">
    <property type="entry name" value="HAMP"/>
    <property type="match status" value="1"/>
</dbReference>
<dbReference type="InterPro" id="IPR033479">
    <property type="entry name" value="dCache_1"/>
</dbReference>
<evidence type="ECO:0000313" key="14">
    <source>
        <dbReference type="Proteomes" id="UP000184423"/>
    </source>
</evidence>
<evidence type="ECO:0000256" key="6">
    <source>
        <dbReference type="ARBA" id="ARBA00023136"/>
    </source>
</evidence>
<evidence type="ECO:0000256" key="8">
    <source>
        <dbReference type="ARBA" id="ARBA00029447"/>
    </source>
</evidence>
<dbReference type="PROSITE" id="PS50111">
    <property type="entry name" value="CHEMOTAXIS_TRANSDUC_2"/>
    <property type="match status" value="1"/>
</dbReference>
<keyword evidence="5 10" id="KW-1133">Transmembrane helix</keyword>
<dbReference type="Gene3D" id="6.10.340.10">
    <property type="match status" value="1"/>
</dbReference>
<dbReference type="PANTHER" id="PTHR32089:SF112">
    <property type="entry name" value="LYSOZYME-LIKE PROTEIN-RELATED"/>
    <property type="match status" value="1"/>
</dbReference>
<dbReference type="Proteomes" id="UP000184423">
    <property type="component" value="Unassembled WGS sequence"/>
</dbReference>
<organism evidence="13 14">
    <name type="scientific">Caloramator proteoclasticus DSM 10124</name>
    <dbReference type="NCBI Taxonomy" id="1121262"/>
    <lineage>
        <taxon>Bacteria</taxon>
        <taxon>Bacillati</taxon>
        <taxon>Bacillota</taxon>
        <taxon>Clostridia</taxon>
        <taxon>Eubacteriales</taxon>
        <taxon>Clostridiaceae</taxon>
        <taxon>Caloramator</taxon>
    </lineage>
</organism>
<dbReference type="GO" id="GO:0007165">
    <property type="term" value="P:signal transduction"/>
    <property type="evidence" value="ECO:0007669"/>
    <property type="project" value="UniProtKB-KW"/>
</dbReference>
<sequence>MKKLNFKSLKQKLLLTSTTLIVTISIGVSLVSMFVSKNSLIKTVNMTLPEVAQQAAESVENAIKANLISLETIASDKTFTDETIPLNEKLNILAKAKVQYNYIGVSYVDAKGNLTDTDGNSFSIAGQESFEKAMKGISNISDPIISKVDGSILVLYTVPVKNDKGQVIGCISAARDGNEISNYSNDIKFGKSGQAFIIDRTGNIIAHNNRQLVLDKFNAIEKAKQDKSLKELADIFKKMIAGEKGAGEYVYQGVRKYVGYAPIKSTNWSVGIMIEKKEILKELTTLQVGIALTTVAFIILGSFLVMLLAKSITKPIETAVEKLEVISQGNLTEETPSVLLERADEIGKIAKSIEHMRNTLLNIVKDIKMSADSIGKQTDYLSSISEELHASSQNIESATNDVAQGTINQAQDLSDITNIIFEFSTQLEGIVELIKDVYVSTNNVKQMADSSNSDMEYAIQSIESVNESFNKLTEKIQEVGANVSKINEITTLINNIAEQTNLLALNAAIEAARAGEAGRGFSVVADEIRKLAEQSKNSSSNIASLVYDVYNETNAMVNTTDVMKKELENQMDKIYTALQSFKSITTSVDEIAPKIVTTTNSIEELNKSKDSIINKIESASAVAEEVSASSEEIAASTQEMSRSSETLAESVQLLNNMSQNMNELVGKFRV</sequence>
<accession>A0A1M4XJH8</accession>
<evidence type="ECO:0000313" key="13">
    <source>
        <dbReference type="EMBL" id="SHE93665.1"/>
    </source>
</evidence>
<dbReference type="SMART" id="SM00304">
    <property type="entry name" value="HAMP"/>
    <property type="match status" value="1"/>
</dbReference>
<keyword evidence="4 10" id="KW-0812">Transmembrane</keyword>
<dbReference type="PROSITE" id="PS50885">
    <property type="entry name" value="HAMP"/>
    <property type="match status" value="1"/>
</dbReference>
<dbReference type="EMBL" id="FQVG01000024">
    <property type="protein sequence ID" value="SHE93665.1"/>
    <property type="molecule type" value="Genomic_DNA"/>
</dbReference>
<evidence type="ECO:0000259" key="12">
    <source>
        <dbReference type="PROSITE" id="PS50885"/>
    </source>
</evidence>
<dbReference type="InterPro" id="IPR003660">
    <property type="entry name" value="HAMP_dom"/>
</dbReference>
<dbReference type="PANTHER" id="PTHR32089">
    <property type="entry name" value="METHYL-ACCEPTING CHEMOTAXIS PROTEIN MCPB"/>
    <property type="match status" value="1"/>
</dbReference>
<proteinExistence type="inferred from homology"/>
<comment type="similarity">
    <text evidence="8">Belongs to the methyl-accepting chemotaxis (MCP) protein family.</text>
</comment>
<feature type="transmembrane region" description="Helical" evidence="10">
    <location>
        <begin position="286"/>
        <end position="309"/>
    </location>
</feature>
<dbReference type="GO" id="GO:0006935">
    <property type="term" value="P:chemotaxis"/>
    <property type="evidence" value="ECO:0007669"/>
    <property type="project" value="UniProtKB-KW"/>
</dbReference>
<feature type="transmembrane region" description="Helical" evidence="10">
    <location>
        <begin position="12"/>
        <end position="35"/>
    </location>
</feature>
<evidence type="ECO:0000256" key="3">
    <source>
        <dbReference type="ARBA" id="ARBA00022500"/>
    </source>
</evidence>
<feature type="domain" description="HAMP" evidence="12">
    <location>
        <begin position="310"/>
        <end position="365"/>
    </location>
</feature>
<keyword evidence="14" id="KW-1185">Reference proteome</keyword>
<evidence type="ECO:0000256" key="7">
    <source>
        <dbReference type="ARBA" id="ARBA00023224"/>
    </source>
</evidence>
<evidence type="ECO:0000256" key="1">
    <source>
        <dbReference type="ARBA" id="ARBA00004651"/>
    </source>
</evidence>
<evidence type="ECO:0000256" key="4">
    <source>
        <dbReference type="ARBA" id="ARBA00022692"/>
    </source>
</evidence>
<dbReference type="SUPFAM" id="SSF58104">
    <property type="entry name" value="Methyl-accepting chemotaxis protein (MCP) signaling domain"/>
    <property type="match status" value="1"/>
</dbReference>
<evidence type="ECO:0000256" key="2">
    <source>
        <dbReference type="ARBA" id="ARBA00022475"/>
    </source>
</evidence>
<evidence type="ECO:0000256" key="10">
    <source>
        <dbReference type="SAM" id="Phobius"/>
    </source>
</evidence>
<keyword evidence="6 10" id="KW-0472">Membrane</keyword>
<protein>
    <submittedName>
        <fullName evidence="13">Methyl-accepting chemotaxis sensory transducer with Cache sensor</fullName>
    </submittedName>
</protein>
<dbReference type="Gene3D" id="3.30.450.20">
    <property type="entry name" value="PAS domain"/>
    <property type="match status" value="1"/>
</dbReference>
<dbReference type="CDD" id="cd12912">
    <property type="entry name" value="PDC2_MCP_like"/>
    <property type="match status" value="1"/>
</dbReference>
<comment type="subcellular location">
    <subcellularLocation>
        <location evidence="1">Cell membrane</location>
        <topology evidence="1">Multi-pass membrane protein</topology>
    </subcellularLocation>
</comment>
<gene>
    <name evidence="13" type="ORF">SAMN02746091_01435</name>
</gene>
<dbReference type="SMART" id="SM00283">
    <property type="entry name" value="MA"/>
    <property type="match status" value="1"/>
</dbReference>
<name>A0A1M4XJH8_9CLOT</name>
<dbReference type="Pfam" id="PF00015">
    <property type="entry name" value="MCPsignal"/>
    <property type="match status" value="1"/>
</dbReference>
<dbReference type="GO" id="GO:0005886">
    <property type="term" value="C:plasma membrane"/>
    <property type="evidence" value="ECO:0007669"/>
    <property type="project" value="UniProtKB-SubCell"/>
</dbReference>
<evidence type="ECO:0000256" key="5">
    <source>
        <dbReference type="ARBA" id="ARBA00022989"/>
    </source>
</evidence>
<dbReference type="Pfam" id="PF02743">
    <property type="entry name" value="dCache_1"/>
    <property type="match status" value="1"/>
</dbReference>
<dbReference type="InterPro" id="IPR004089">
    <property type="entry name" value="MCPsignal_dom"/>
</dbReference>
<evidence type="ECO:0000256" key="9">
    <source>
        <dbReference type="PROSITE-ProRule" id="PRU00284"/>
    </source>
</evidence>
<keyword evidence="3" id="KW-0145">Chemotaxis</keyword>